<dbReference type="AlphaFoldDB" id="A0A2T3A2S9"/>
<gene>
    <name evidence="2" type="ORF">BD289DRAFT_438709</name>
</gene>
<dbReference type="OrthoDB" id="288942at2759"/>
<dbReference type="InParanoid" id="A0A2T3A2S9"/>
<name>A0A2T3A2S9_9PEZI</name>
<feature type="region of interest" description="Disordered" evidence="1">
    <location>
        <begin position="105"/>
        <end position="151"/>
    </location>
</feature>
<organism evidence="2 3">
    <name type="scientific">Coniella lustricola</name>
    <dbReference type="NCBI Taxonomy" id="2025994"/>
    <lineage>
        <taxon>Eukaryota</taxon>
        <taxon>Fungi</taxon>
        <taxon>Dikarya</taxon>
        <taxon>Ascomycota</taxon>
        <taxon>Pezizomycotina</taxon>
        <taxon>Sordariomycetes</taxon>
        <taxon>Sordariomycetidae</taxon>
        <taxon>Diaporthales</taxon>
        <taxon>Schizoparmaceae</taxon>
        <taxon>Coniella</taxon>
    </lineage>
</organism>
<dbReference type="Proteomes" id="UP000241462">
    <property type="component" value="Unassembled WGS sequence"/>
</dbReference>
<evidence type="ECO:0000256" key="1">
    <source>
        <dbReference type="SAM" id="MobiDB-lite"/>
    </source>
</evidence>
<accession>A0A2T3A2S9</accession>
<evidence type="ECO:0000313" key="3">
    <source>
        <dbReference type="Proteomes" id="UP000241462"/>
    </source>
</evidence>
<evidence type="ECO:0000313" key="2">
    <source>
        <dbReference type="EMBL" id="PSR81751.1"/>
    </source>
</evidence>
<proteinExistence type="predicted"/>
<protein>
    <submittedName>
        <fullName evidence="2">Uncharacterized protein</fullName>
    </submittedName>
</protein>
<sequence length="496" mass="58298">MHAFRPPRRRARPHICRHREYHESLQQTLPGLMEHRARKWFTDAHRADADIAQQVNPQLGSTFYNGRLPPEIVALIFEHMMSPDNVPGPRPQPFRGLDPDFCFRDDHEPYDDEIDPQDLGRQDVSEGVQDAEAQDNSAEQHTLPHAPRPGFEETRQTEYGFDWYRPELIHKQVFPRIRILETCKRIYLEASYLLLRHKEAIIWQGRGPARGETHSKFTNRMRSNYRRPWVQKVHTMRVYAQMYLLEQMIGECEVVRRLHSNPDDYEGGVDQYWHLQSLLSSGQGPTDPVWRTFYHLQEFHLTIRRGDWDRWEDNKRLAINARHQGFADGSVQVMRREMNATLEGEDSQLLPYQTGSLGSLFRIMTSLQKLTISFETSEDKKDEMEAIVRWAETWRFEIMSWRHWMELDNNEVTAHLVRDNTAVQKSSWRGRVYHWSDICPGCNLPYSQPGDLCQQHRKTQSLSEQGNGPQLLVWTLTWRPSPVQPPTSLIQGEGRS</sequence>
<dbReference type="STRING" id="2025994.A0A2T3A2S9"/>
<reference evidence="2 3" key="1">
    <citation type="journal article" date="2018" name="Mycol. Prog.">
        <title>Coniella lustricola, a new species from submerged detritus.</title>
        <authorList>
            <person name="Raudabaugh D.B."/>
            <person name="Iturriaga T."/>
            <person name="Carver A."/>
            <person name="Mondo S."/>
            <person name="Pangilinan J."/>
            <person name="Lipzen A."/>
            <person name="He G."/>
            <person name="Amirebrahimi M."/>
            <person name="Grigoriev I.V."/>
            <person name="Miller A.N."/>
        </authorList>
    </citation>
    <scope>NUCLEOTIDE SEQUENCE [LARGE SCALE GENOMIC DNA]</scope>
    <source>
        <strain evidence="2 3">B22-T-1</strain>
    </source>
</reference>
<dbReference type="EMBL" id="KZ678495">
    <property type="protein sequence ID" value="PSR81751.1"/>
    <property type="molecule type" value="Genomic_DNA"/>
</dbReference>
<keyword evidence="3" id="KW-1185">Reference proteome</keyword>